<name>A0A849A0W2_9ACTN</name>
<evidence type="ECO:0000313" key="5">
    <source>
        <dbReference type="EMBL" id="NNG34279.1"/>
    </source>
</evidence>
<sequence>MSYSVRIASTWSRTCCHAAGRVRSSTSEPDRADAGVLLPADGAGAAGQARRRCLPDRRHRHRLRERARDLPRARSAPPVTASHKENPRVPNPSRTARPVHLNPEPSNPGHDSAGRSTAGHSTAGDGTEVDGHLAPAAPSFNGLRVVGTHFELDGRPHLPITGEIHFSRLPRAQWRSVLASAKACGLTGVATYVFWNHHEPDRGTRDFTGANDLAAFVDLAAAYGLGVVLRIGPWVHGEARYGGFPDWVQDGPWQTRTDDSDYLAVVGEWYAAIAAELGSCRRTDHIMAIQVENELRTQPAHLATLRRLAEQQGLRAPVWTATGWGAAEFDRSILLPVYGGYSDAFWTSAPLGWESACAMSFSIQPDRDDTIIGADFVSALPQTPGRDDSDLPYATCELGGGMAVAYHRRPVVDPADIGAMATAKLGCGSVWHGYYVFHGGTATGAGRRTAPGDPQHWLCERSSVARLRLSGADRRRGRRPRACSTAAAAARRGHRADRTLRHRGHHVPAAPAGELVGRQHLSLQYPYRGQPGGRCLQQSSAGHRNGGAAGRAAAGCAAWRRGAGAAGTGDGTWRRLRVLAGRDRPGRRGGAAIGQCAADRPVPSGWRPGVGLPPGGGRRRGAGPHPFRRRGATVAVGADRGRSGGVQDRNGARSRHHADGRQPGAGPELVPHRRRADPHRRDGAAGGGSPGRRRGQRPGGCRPVRAAARGAGGAPVGDPAVDAGRWLDRRPDGGRRRRAARPEHRPGAAGNAAVVRVRAARRGRAHSVGGRGRRRGPAQRSGWRGLRRRGRLAGRAATARRTRPGRLVRGALGRRRRAGRGQRSDDRRRCGRRPVLVAGSAAADRRGRSRRCVQRGGGDSGATGEPLAAGSGAGR</sequence>
<dbReference type="Pfam" id="PF01301">
    <property type="entry name" value="Glyco_hydro_35"/>
    <property type="match status" value="1"/>
</dbReference>
<gene>
    <name evidence="5" type="ORF">HKD39_00795</name>
</gene>
<organism evidence="5 6">
    <name type="scientific">Nakamurella aerolata</name>
    <dbReference type="NCBI Taxonomy" id="1656892"/>
    <lineage>
        <taxon>Bacteria</taxon>
        <taxon>Bacillati</taxon>
        <taxon>Actinomycetota</taxon>
        <taxon>Actinomycetes</taxon>
        <taxon>Nakamurellales</taxon>
        <taxon>Nakamurellaceae</taxon>
        <taxon>Nakamurella</taxon>
    </lineage>
</organism>
<feature type="region of interest" description="Disordered" evidence="3">
    <location>
        <begin position="21"/>
        <end position="135"/>
    </location>
</feature>
<dbReference type="PRINTS" id="PR00742">
    <property type="entry name" value="GLHYDRLASE35"/>
</dbReference>
<dbReference type="SUPFAM" id="SSF51445">
    <property type="entry name" value="(Trans)glycosidases"/>
    <property type="match status" value="1"/>
</dbReference>
<accession>A0A849A0W2</accession>
<feature type="compositionally biased region" description="Low complexity" evidence="3">
    <location>
        <begin position="833"/>
        <end position="842"/>
    </location>
</feature>
<feature type="compositionally biased region" description="Low complexity" evidence="3">
    <location>
        <begin position="34"/>
        <end position="48"/>
    </location>
</feature>
<dbReference type="PANTHER" id="PTHR23421">
    <property type="entry name" value="BETA-GALACTOSIDASE RELATED"/>
    <property type="match status" value="1"/>
</dbReference>
<comment type="similarity">
    <text evidence="1 2">Belongs to the glycosyl hydrolase 35 family.</text>
</comment>
<feature type="compositionally biased region" description="Basic residues" evidence="3">
    <location>
        <begin position="758"/>
        <end position="777"/>
    </location>
</feature>
<dbReference type="EMBL" id="JABEND010000001">
    <property type="protein sequence ID" value="NNG34279.1"/>
    <property type="molecule type" value="Genomic_DNA"/>
</dbReference>
<protein>
    <recommendedName>
        <fullName evidence="4">Glycoside hydrolase 35 catalytic domain-containing protein</fullName>
    </recommendedName>
</protein>
<comment type="caution">
    <text evidence="5">The sequence shown here is derived from an EMBL/GenBank/DDBJ whole genome shotgun (WGS) entry which is preliminary data.</text>
</comment>
<dbReference type="InterPro" id="IPR031330">
    <property type="entry name" value="Gly_Hdrlase_35_cat"/>
</dbReference>
<dbReference type="AlphaFoldDB" id="A0A849A0W2"/>
<feature type="compositionally biased region" description="Low complexity" evidence="3">
    <location>
        <begin position="699"/>
        <end position="709"/>
    </location>
</feature>
<evidence type="ECO:0000256" key="3">
    <source>
        <dbReference type="SAM" id="MobiDB-lite"/>
    </source>
</evidence>
<evidence type="ECO:0000256" key="1">
    <source>
        <dbReference type="ARBA" id="ARBA00009809"/>
    </source>
</evidence>
<feature type="compositionally biased region" description="Basic residues" evidence="3">
    <location>
        <begin position="785"/>
        <end position="820"/>
    </location>
</feature>
<dbReference type="Gene3D" id="3.20.20.80">
    <property type="entry name" value="Glycosidases"/>
    <property type="match status" value="1"/>
</dbReference>
<dbReference type="InterPro" id="IPR001944">
    <property type="entry name" value="Glycoside_Hdrlase_35"/>
</dbReference>
<keyword evidence="6" id="KW-1185">Reference proteome</keyword>
<reference evidence="5 6" key="1">
    <citation type="submission" date="2020-05" db="EMBL/GenBank/DDBJ databases">
        <title>Nakamurella sp. DB0629 isolated from air conditioner.</title>
        <authorList>
            <person name="Kim D.H."/>
            <person name="Kim D.-U."/>
        </authorList>
    </citation>
    <scope>NUCLEOTIDE SEQUENCE [LARGE SCALE GENOMIC DNA]</scope>
    <source>
        <strain evidence="5 6">DB0629</strain>
    </source>
</reference>
<feature type="domain" description="Glycoside hydrolase 35 catalytic" evidence="4">
    <location>
        <begin position="150"/>
        <end position="444"/>
    </location>
</feature>
<evidence type="ECO:0000256" key="2">
    <source>
        <dbReference type="RuleBase" id="RU003679"/>
    </source>
</evidence>
<feature type="compositionally biased region" description="Basic residues" evidence="3">
    <location>
        <begin position="617"/>
        <end position="631"/>
    </location>
</feature>
<evidence type="ECO:0000313" key="6">
    <source>
        <dbReference type="Proteomes" id="UP000562984"/>
    </source>
</evidence>
<feature type="compositionally biased region" description="Basic and acidic residues" evidence="3">
    <location>
        <begin position="725"/>
        <end position="746"/>
    </location>
</feature>
<proteinExistence type="inferred from homology"/>
<dbReference type="GO" id="GO:0005975">
    <property type="term" value="P:carbohydrate metabolic process"/>
    <property type="evidence" value="ECO:0007669"/>
    <property type="project" value="InterPro"/>
</dbReference>
<feature type="compositionally biased region" description="Basic residues" evidence="3">
    <location>
        <begin position="49"/>
        <end position="65"/>
    </location>
</feature>
<evidence type="ECO:0000259" key="4">
    <source>
        <dbReference type="Pfam" id="PF01301"/>
    </source>
</evidence>
<feature type="compositionally biased region" description="Low complexity" evidence="3">
    <location>
        <begin position="747"/>
        <end position="757"/>
    </location>
</feature>
<dbReference type="GO" id="GO:0004553">
    <property type="term" value="F:hydrolase activity, hydrolyzing O-glycosyl compounds"/>
    <property type="evidence" value="ECO:0007669"/>
    <property type="project" value="InterPro"/>
</dbReference>
<dbReference type="InterPro" id="IPR017853">
    <property type="entry name" value="GH"/>
</dbReference>
<feature type="region of interest" description="Disordered" evidence="3">
    <location>
        <begin position="582"/>
        <end position="875"/>
    </location>
</feature>
<dbReference type="Proteomes" id="UP000562984">
    <property type="component" value="Unassembled WGS sequence"/>
</dbReference>